<organism evidence="1 2">
    <name type="scientific">Suillus placidus</name>
    <dbReference type="NCBI Taxonomy" id="48579"/>
    <lineage>
        <taxon>Eukaryota</taxon>
        <taxon>Fungi</taxon>
        <taxon>Dikarya</taxon>
        <taxon>Basidiomycota</taxon>
        <taxon>Agaricomycotina</taxon>
        <taxon>Agaricomycetes</taxon>
        <taxon>Agaricomycetidae</taxon>
        <taxon>Boletales</taxon>
        <taxon>Suillineae</taxon>
        <taxon>Suillaceae</taxon>
        <taxon>Suillus</taxon>
    </lineage>
</organism>
<evidence type="ECO:0000313" key="1">
    <source>
        <dbReference type="EMBL" id="KAG1779372.1"/>
    </source>
</evidence>
<sequence length="688" mass="77894">MRMVREWRHLKMLKRAGRGYDSAGVESTGRGECAVLCPACPQPGKNLPDNWHDAPKGKHWMYALFVAIDANFRFKRRIVSKDSMDPSLSRGWAYFIKETAYKTYLQTCSGNTQQKSTCSSHNAVNMADSKVSHGLATTGVGTIDCARHNMKLPNGVGDLQKGERYSNMDFLFFSALCGRCIDTLNISYDIACQWHKNLWQRMSTMPLDLHLDHLAIFVRFFVPKFHLPAHVTKEMGPGSWRDILDDHFGDWNWKKVVGLGATLLRKMTEAKKEQEAHRTAFSELHKALAPETTEAWTVEVESWEENPNDPSVTNPFESKVVAVTQAAIRLKLTQLEAYELQEGTDVSLHAEVSPSIFLASGIDLENEQRRLKANISKQGLHATDTQMAAIQQLRNALQRKIDAWKRIQMLYTPEVQLLESTINTPSRHVSDIITPEDANLWLPSALCSKSMVPNAQLISTEWELRLRMRGYMYSFKRDWIRGQSAKTRAQNALGRVEAKTAAAADKYCTAHAALSSLALVLGKIGWDNTFKVLDRNNDVRGMSAPRHRESEGRRQLSWIWLVEGVGDDADEAIQDTRAARWVEEVELLQEEMRRVVCFLRWHAGWWKNKVGECVFIIAGDNESLITYEGLVAYACRQAQLRHDLADCFDRIWAIHLLPAATSTSMTSSSSACQDHFPDLHLPDAVLHP</sequence>
<dbReference type="Proteomes" id="UP000714275">
    <property type="component" value="Unassembled WGS sequence"/>
</dbReference>
<dbReference type="AlphaFoldDB" id="A0A9P7D558"/>
<gene>
    <name evidence="1" type="ORF">EV702DRAFT_1087647</name>
</gene>
<proteinExistence type="predicted"/>
<comment type="caution">
    <text evidence="1">The sequence shown here is derived from an EMBL/GenBank/DDBJ whole genome shotgun (WGS) entry which is preliminary data.</text>
</comment>
<accession>A0A9P7D558</accession>
<evidence type="ECO:0008006" key="3">
    <source>
        <dbReference type="Google" id="ProtNLM"/>
    </source>
</evidence>
<dbReference type="OrthoDB" id="3261436at2759"/>
<dbReference type="InterPro" id="IPR040521">
    <property type="entry name" value="KDZ"/>
</dbReference>
<keyword evidence="2" id="KW-1185">Reference proteome</keyword>
<dbReference type="Pfam" id="PF18758">
    <property type="entry name" value="KDZ"/>
    <property type="match status" value="1"/>
</dbReference>
<protein>
    <recommendedName>
        <fullName evidence="3">CxC2-like cysteine cluster KDZ transposase-associated domain-containing protein</fullName>
    </recommendedName>
</protein>
<reference evidence="1" key="1">
    <citation type="journal article" date="2020" name="New Phytol.">
        <title>Comparative genomics reveals dynamic genome evolution in host specialist ectomycorrhizal fungi.</title>
        <authorList>
            <person name="Lofgren L.A."/>
            <person name="Nguyen N.H."/>
            <person name="Vilgalys R."/>
            <person name="Ruytinx J."/>
            <person name="Liao H.L."/>
            <person name="Branco S."/>
            <person name="Kuo A."/>
            <person name="LaButti K."/>
            <person name="Lipzen A."/>
            <person name="Andreopoulos W."/>
            <person name="Pangilinan J."/>
            <person name="Riley R."/>
            <person name="Hundley H."/>
            <person name="Na H."/>
            <person name="Barry K."/>
            <person name="Grigoriev I.V."/>
            <person name="Stajich J.E."/>
            <person name="Kennedy P.G."/>
        </authorList>
    </citation>
    <scope>NUCLEOTIDE SEQUENCE</scope>
    <source>
        <strain evidence="1">DOB743</strain>
    </source>
</reference>
<dbReference type="EMBL" id="JABBWD010000012">
    <property type="protein sequence ID" value="KAG1779372.1"/>
    <property type="molecule type" value="Genomic_DNA"/>
</dbReference>
<name>A0A9P7D558_9AGAM</name>
<evidence type="ECO:0000313" key="2">
    <source>
        <dbReference type="Proteomes" id="UP000714275"/>
    </source>
</evidence>